<dbReference type="Gene3D" id="3.60.15.10">
    <property type="entry name" value="Ribonuclease Z/Hydroxyacylglutathione hydrolase-like"/>
    <property type="match status" value="1"/>
</dbReference>
<evidence type="ECO:0000256" key="6">
    <source>
        <dbReference type="SAM" id="Phobius"/>
    </source>
</evidence>
<evidence type="ECO:0000313" key="9">
    <source>
        <dbReference type="Proteomes" id="UP000518316"/>
    </source>
</evidence>
<organism evidence="8 9">
    <name type="scientific">Limosilactobacillus albertensis</name>
    <dbReference type="NCBI Taxonomy" id="2759752"/>
    <lineage>
        <taxon>Bacteria</taxon>
        <taxon>Bacillati</taxon>
        <taxon>Bacillota</taxon>
        <taxon>Bacilli</taxon>
        <taxon>Lactobacillales</taxon>
        <taxon>Lactobacillaceae</taxon>
        <taxon>Limosilactobacillus</taxon>
    </lineage>
</organism>
<comment type="subcellular location">
    <subcellularLocation>
        <location evidence="1">Cell membrane</location>
        <topology evidence="1">Multi-pass membrane protein</topology>
    </subcellularLocation>
</comment>
<dbReference type="NCBIfam" id="TIGR00361">
    <property type="entry name" value="ComEC_Rec2"/>
    <property type="match status" value="1"/>
</dbReference>
<dbReference type="NCBIfam" id="TIGR00360">
    <property type="entry name" value="ComEC_N-term"/>
    <property type="match status" value="1"/>
</dbReference>
<gene>
    <name evidence="8" type="ORF">H5S40_03810</name>
</gene>
<dbReference type="InterPro" id="IPR052159">
    <property type="entry name" value="Competence_DNA_uptake"/>
</dbReference>
<feature type="transmembrane region" description="Helical" evidence="6">
    <location>
        <begin position="404"/>
        <end position="423"/>
    </location>
</feature>
<protein>
    <submittedName>
        <fullName evidence="8">DNA internalization-related competence protein ComEC/Rec2</fullName>
    </submittedName>
</protein>
<accession>A0A7W3Y7S1</accession>
<evidence type="ECO:0000256" key="2">
    <source>
        <dbReference type="ARBA" id="ARBA00022475"/>
    </source>
</evidence>
<dbReference type="InterPro" id="IPR001279">
    <property type="entry name" value="Metallo-B-lactamas"/>
</dbReference>
<dbReference type="Pfam" id="PF00753">
    <property type="entry name" value="Lactamase_B"/>
    <property type="match status" value="1"/>
</dbReference>
<dbReference type="Proteomes" id="UP000518316">
    <property type="component" value="Unassembled WGS sequence"/>
</dbReference>
<dbReference type="InterPro" id="IPR035681">
    <property type="entry name" value="ComA-like_MBL"/>
</dbReference>
<dbReference type="InterPro" id="IPR004477">
    <property type="entry name" value="ComEC_N"/>
</dbReference>
<feature type="transmembrane region" description="Helical" evidence="6">
    <location>
        <begin position="318"/>
        <end position="342"/>
    </location>
</feature>
<evidence type="ECO:0000256" key="3">
    <source>
        <dbReference type="ARBA" id="ARBA00022692"/>
    </source>
</evidence>
<dbReference type="Pfam" id="PF03772">
    <property type="entry name" value="Competence"/>
    <property type="match status" value="1"/>
</dbReference>
<name>A0A7W3Y7S1_9LACO</name>
<proteinExistence type="predicted"/>
<feature type="transmembrane region" description="Helical" evidence="6">
    <location>
        <begin position="176"/>
        <end position="198"/>
    </location>
</feature>
<dbReference type="AlphaFoldDB" id="A0A7W3Y7S1"/>
<dbReference type="InterPro" id="IPR036866">
    <property type="entry name" value="RibonucZ/Hydroxyglut_hydro"/>
</dbReference>
<evidence type="ECO:0000256" key="1">
    <source>
        <dbReference type="ARBA" id="ARBA00004651"/>
    </source>
</evidence>
<keyword evidence="5 6" id="KW-0472">Membrane</keyword>
<dbReference type="SMART" id="SM00849">
    <property type="entry name" value="Lactamase_B"/>
    <property type="match status" value="1"/>
</dbReference>
<feature type="transmembrane region" description="Helical" evidence="6">
    <location>
        <begin position="210"/>
        <end position="234"/>
    </location>
</feature>
<evidence type="ECO:0000256" key="4">
    <source>
        <dbReference type="ARBA" id="ARBA00022989"/>
    </source>
</evidence>
<dbReference type="PANTHER" id="PTHR30619:SF1">
    <property type="entry name" value="RECOMBINATION PROTEIN 2"/>
    <property type="match status" value="1"/>
</dbReference>
<sequence>MLGFCLIIKQNLAMRAVSERVRIKQTLLVYPDDLRISGNFMTGIAKDLRTGQRELISFSLKSRQQANNINNLTKTSVLEVDGQIQPIIPNTNENQFDKLHYSYHRRICNEFRIDRITLITEQGHGMKRICHEWRKKLSLYFDCLPYPINAYCQQLIIGNSNEDSAELMISVKKLGLLHLFCISGMHIVLLTVLVRRILVQLWWTREMIDLFLILLLPVYLIIGGGAASLIRATIMAELGLLHEYLHLDPLDGWSISLLIGLVIDPMLLLTLGGQLSYLLSFVLQVLPSSIHGFKQSLFLNLISLPSLLSYVYEVHFLSFLVSYLIIPLFAAIIFPAVLIGALSFKICPFLTYVINAGLQHFQHLLDWLSSFPGMIHFGKPPLLLAILLFLLTLLVFSQGFSPKLWQALILMYVITGGIIHFPFNGEVTFVDIGQGDSIIIREPFNRRVLMIDTGGKLNFRKPEWANIGNRQNDAQRITVNYLKSKGINHLDAIYLSHHDADHIGYLTTILDNINVKWIIVPAGMERQASFLNKVNSAKQKAVRIIPVTDTVKIPKLPLQVLHPFTTGEGKNEDSLVLTGNFGGKTFLFTGDLDQQNEQKVIQKYPQLKIDILKAGHHGSKTSSNLSFLQTIGPRYAIISAGRFNRYHHPDKITIDHFQMLNINYLSTQRYGMIQYIYFGQKGKLKTTLRGDEIKWTLPNYLRN</sequence>
<keyword evidence="2" id="KW-1003">Cell membrane</keyword>
<reference evidence="8 9" key="1">
    <citation type="submission" date="2020-07" db="EMBL/GenBank/DDBJ databases">
        <title>Description of Limosilactobacillus balticus sp. nov., Limosilactobacillus agrestis sp. nov., Limosilactobacillus albertensis sp. nov., Limosilactobacillus rudii sp. nov., Limosilactobacillus fastidiosus sp. nov., five novel Limosilactobacillus species isolated from the vertebrate gastrointestinal tract, and proposal of 6 subspecies of Limosilactobacillus reuteri adapted to the gastrointestinal tract of specific vertebrate hosts.</title>
        <authorList>
            <person name="Li F."/>
            <person name="Cheng C."/>
            <person name="Zheng J."/>
            <person name="Quevedo R.M."/>
            <person name="Li J."/>
            <person name="Roos S."/>
            <person name="Gaenzle M.G."/>
            <person name="Walter J."/>
        </authorList>
    </citation>
    <scope>NUCLEOTIDE SEQUENCE [LARGE SCALE GENOMIC DNA]</scope>
    <source>
        <strain evidence="8 9">RRLNB_1_1</strain>
    </source>
</reference>
<comment type="caution">
    <text evidence="8">The sequence shown here is derived from an EMBL/GenBank/DDBJ whole genome shotgun (WGS) entry which is preliminary data.</text>
</comment>
<dbReference type="CDD" id="cd07731">
    <property type="entry name" value="ComA-like_MBL-fold"/>
    <property type="match status" value="1"/>
</dbReference>
<dbReference type="GO" id="GO:0005886">
    <property type="term" value="C:plasma membrane"/>
    <property type="evidence" value="ECO:0007669"/>
    <property type="project" value="UniProtKB-SubCell"/>
</dbReference>
<keyword evidence="3 6" id="KW-0812">Transmembrane</keyword>
<dbReference type="GO" id="GO:0030420">
    <property type="term" value="P:establishment of competence for transformation"/>
    <property type="evidence" value="ECO:0007669"/>
    <property type="project" value="InterPro"/>
</dbReference>
<dbReference type="PANTHER" id="PTHR30619">
    <property type="entry name" value="DNA INTERNALIZATION/COMPETENCE PROTEIN COMEC/REC2"/>
    <property type="match status" value="1"/>
</dbReference>
<dbReference type="SUPFAM" id="SSF56281">
    <property type="entry name" value="Metallo-hydrolase/oxidoreductase"/>
    <property type="match status" value="1"/>
</dbReference>
<evidence type="ECO:0000259" key="7">
    <source>
        <dbReference type="SMART" id="SM00849"/>
    </source>
</evidence>
<feature type="transmembrane region" description="Helical" evidence="6">
    <location>
        <begin position="254"/>
        <end position="283"/>
    </location>
</feature>
<evidence type="ECO:0000256" key="5">
    <source>
        <dbReference type="ARBA" id="ARBA00023136"/>
    </source>
</evidence>
<keyword evidence="4 6" id="KW-1133">Transmembrane helix</keyword>
<dbReference type="InterPro" id="IPR004797">
    <property type="entry name" value="Competence_ComEC/Rec2"/>
</dbReference>
<dbReference type="EMBL" id="JACIVC010000049">
    <property type="protein sequence ID" value="MBB1069280.1"/>
    <property type="molecule type" value="Genomic_DNA"/>
</dbReference>
<evidence type="ECO:0000313" key="8">
    <source>
        <dbReference type="EMBL" id="MBB1069280.1"/>
    </source>
</evidence>
<keyword evidence="9" id="KW-1185">Reference proteome</keyword>
<feature type="transmembrane region" description="Helical" evidence="6">
    <location>
        <begin position="380"/>
        <end position="397"/>
    </location>
</feature>
<feature type="domain" description="Metallo-beta-lactamase" evidence="7">
    <location>
        <begin position="434"/>
        <end position="642"/>
    </location>
</feature>